<sequence length="54" mass="5872">MFKYGSIDLGFDSHDGSKGEAALPKDSACGVHPQENLAFYFEVPCHAAVNGWQK</sequence>
<dbReference type="EMBL" id="CAKXAJ010018039">
    <property type="protein sequence ID" value="CAH2217419.1"/>
    <property type="molecule type" value="Genomic_DNA"/>
</dbReference>
<dbReference type="AlphaFoldDB" id="A0A8S4QSS0"/>
<protein>
    <submittedName>
        <fullName evidence="1">Jg18836 protein</fullName>
    </submittedName>
</protein>
<name>A0A8S4QSS0_9NEOP</name>
<keyword evidence="2" id="KW-1185">Reference proteome</keyword>
<accession>A0A8S4QSS0</accession>
<feature type="non-terminal residue" evidence="1">
    <location>
        <position position="54"/>
    </location>
</feature>
<organism evidence="1 2">
    <name type="scientific">Pararge aegeria aegeria</name>
    <dbReference type="NCBI Taxonomy" id="348720"/>
    <lineage>
        <taxon>Eukaryota</taxon>
        <taxon>Metazoa</taxon>
        <taxon>Ecdysozoa</taxon>
        <taxon>Arthropoda</taxon>
        <taxon>Hexapoda</taxon>
        <taxon>Insecta</taxon>
        <taxon>Pterygota</taxon>
        <taxon>Neoptera</taxon>
        <taxon>Endopterygota</taxon>
        <taxon>Lepidoptera</taxon>
        <taxon>Glossata</taxon>
        <taxon>Ditrysia</taxon>
        <taxon>Papilionoidea</taxon>
        <taxon>Nymphalidae</taxon>
        <taxon>Satyrinae</taxon>
        <taxon>Satyrini</taxon>
        <taxon>Parargina</taxon>
        <taxon>Pararge</taxon>
    </lineage>
</organism>
<reference evidence="1" key="1">
    <citation type="submission" date="2022-03" db="EMBL/GenBank/DDBJ databases">
        <authorList>
            <person name="Lindestad O."/>
        </authorList>
    </citation>
    <scope>NUCLEOTIDE SEQUENCE</scope>
</reference>
<evidence type="ECO:0000313" key="1">
    <source>
        <dbReference type="EMBL" id="CAH2217419.1"/>
    </source>
</evidence>
<evidence type="ECO:0000313" key="2">
    <source>
        <dbReference type="Proteomes" id="UP000838756"/>
    </source>
</evidence>
<gene>
    <name evidence="1" type="primary">jg18836</name>
    <name evidence="1" type="ORF">PAEG_LOCUS5310</name>
</gene>
<proteinExistence type="predicted"/>
<dbReference type="Proteomes" id="UP000838756">
    <property type="component" value="Unassembled WGS sequence"/>
</dbReference>
<comment type="caution">
    <text evidence="1">The sequence shown here is derived from an EMBL/GenBank/DDBJ whole genome shotgun (WGS) entry which is preliminary data.</text>
</comment>